<evidence type="ECO:0000259" key="2">
    <source>
        <dbReference type="SMART" id="SM00460"/>
    </source>
</evidence>
<dbReference type="SMART" id="SM00460">
    <property type="entry name" value="TGc"/>
    <property type="match status" value="1"/>
</dbReference>
<feature type="compositionally biased region" description="Low complexity" evidence="1">
    <location>
        <begin position="106"/>
        <end position="133"/>
    </location>
</feature>
<dbReference type="GO" id="GO:0005737">
    <property type="term" value="C:cytoplasm"/>
    <property type="evidence" value="ECO:0007669"/>
    <property type="project" value="TreeGrafter"/>
</dbReference>
<gene>
    <name evidence="3" type="ORF">BGZ95_008362</name>
</gene>
<accession>A0AAD4DFW2</accession>
<name>A0AAD4DFW2_9FUNG</name>
<feature type="region of interest" description="Disordered" evidence="1">
    <location>
        <begin position="1"/>
        <end position="133"/>
    </location>
</feature>
<feature type="domain" description="Transglutaminase-like" evidence="2">
    <location>
        <begin position="293"/>
        <end position="360"/>
    </location>
</feature>
<dbReference type="Gene3D" id="3.10.620.30">
    <property type="match status" value="1"/>
</dbReference>
<dbReference type="PANTHER" id="PTHR46333:SF2">
    <property type="entry name" value="CYTOKINESIS PROTEIN 3"/>
    <property type="match status" value="1"/>
</dbReference>
<feature type="compositionally biased region" description="Pro residues" evidence="1">
    <location>
        <begin position="60"/>
        <end position="70"/>
    </location>
</feature>
<comment type="caution">
    <text evidence="3">The sequence shown here is derived from an EMBL/GenBank/DDBJ whole genome shotgun (WGS) entry which is preliminary data.</text>
</comment>
<reference evidence="3" key="1">
    <citation type="journal article" date="2020" name="Fungal Divers.">
        <title>Resolving the Mortierellaceae phylogeny through synthesis of multi-gene phylogenetics and phylogenomics.</title>
        <authorList>
            <person name="Vandepol N."/>
            <person name="Liber J."/>
            <person name="Desiro A."/>
            <person name="Na H."/>
            <person name="Kennedy M."/>
            <person name="Barry K."/>
            <person name="Grigoriev I.V."/>
            <person name="Miller A.N."/>
            <person name="O'Donnell K."/>
            <person name="Stajich J.E."/>
            <person name="Bonito G."/>
        </authorList>
    </citation>
    <scope>NUCLEOTIDE SEQUENCE</scope>
    <source>
        <strain evidence="3">NRRL 28262</strain>
    </source>
</reference>
<evidence type="ECO:0000256" key="1">
    <source>
        <dbReference type="SAM" id="MobiDB-lite"/>
    </source>
</evidence>
<proteinExistence type="predicted"/>
<sequence length="634" mass="70052">MNPIPGTKTSTKTSTVNGVTTVVTTVTAPGQPTRITTTTTTTKPVGQQPGSDAQRQPAQPSVPQPQPRPQPQLVSQDQPEKRKSGFFSSLKKHVLRNDDTPKRTSIIQQQPTVVQQQPVFQQQPQQKPQPQIPAQTIRLESDDGPLDRLAEKMQHATLNRPPVVEHHSSTTTTTTTTGPDGKVTKKVTHTDGDAPDDAIALLKKSQPLLADTFSGKRLEPENMDFSREDNHARACPNGEAATIASLSHYLTSPCKGNKISQLRTIFTWIANNIAYDVPAFMSGRYGDQAPEHVLRTRKAVCEGYANLFISLAEPAGLQVQKVVGVARGVDVQIGDDRLGSPHAWNAVRIHGEYLLIDSTWGAGVCDLGTRSFKKLFRPFFFLLRPNRLIYTHWPNKPEQQFLDPPIHESVFRTLPAIKPESWDLGIKLAGRNRGQVIRTKDDYVEAEIRLKKRPSDGATGKVVARLNWKGQSLPVVCQWQREDERYVWMIIKCWCPSGGSGELNVFGWPPGGDQTKNGPQILGFRVFNEGSGKASKPLLQQYVVQGFAFSVLEPLYAKVKKNEPQVIRVRVFDVQKGVTPALAVQAPDGGMPERLSQVKPGLFETTKVLSAGQWKIVNMTSEYGFSFAAVFDAV</sequence>
<keyword evidence="4" id="KW-1185">Reference proteome</keyword>
<feature type="region of interest" description="Disordered" evidence="1">
    <location>
        <begin position="163"/>
        <end position="194"/>
    </location>
</feature>
<dbReference type="EMBL" id="JAAAIL010000436">
    <property type="protein sequence ID" value="KAG0275790.1"/>
    <property type="molecule type" value="Genomic_DNA"/>
</dbReference>
<dbReference type="Proteomes" id="UP001194580">
    <property type="component" value="Unassembled WGS sequence"/>
</dbReference>
<dbReference type="InterPro" id="IPR052557">
    <property type="entry name" value="CAP/Cytokinesis_protein"/>
</dbReference>
<evidence type="ECO:0000313" key="3">
    <source>
        <dbReference type="EMBL" id="KAG0275790.1"/>
    </source>
</evidence>
<dbReference type="InterPro" id="IPR038765">
    <property type="entry name" value="Papain-like_cys_pep_sf"/>
</dbReference>
<dbReference type="PANTHER" id="PTHR46333">
    <property type="entry name" value="CYTOKINESIS PROTEIN 3"/>
    <property type="match status" value="1"/>
</dbReference>
<dbReference type="InterPro" id="IPR002931">
    <property type="entry name" value="Transglutaminase-like"/>
</dbReference>
<dbReference type="Pfam" id="PF01841">
    <property type="entry name" value="Transglut_core"/>
    <property type="match status" value="1"/>
</dbReference>
<evidence type="ECO:0000313" key="4">
    <source>
        <dbReference type="Proteomes" id="UP001194580"/>
    </source>
</evidence>
<organism evidence="3 4">
    <name type="scientific">Linnemannia exigua</name>
    <dbReference type="NCBI Taxonomy" id="604196"/>
    <lineage>
        <taxon>Eukaryota</taxon>
        <taxon>Fungi</taxon>
        <taxon>Fungi incertae sedis</taxon>
        <taxon>Mucoromycota</taxon>
        <taxon>Mortierellomycotina</taxon>
        <taxon>Mortierellomycetes</taxon>
        <taxon>Mortierellales</taxon>
        <taxon>Mortierellaceae</taxon>
        <taxon>Linnemannia</taxon>
    </lineage>
</organism>
<dbReference type="AlphaFoldDB" id="A0AAD4DFW2"/>
<feature type="compositionally biased region" description="Low complexity" evidence="1">
    <location>
        <begin position="1"/>
        <end position="27"/>
    </location>
</feature>
<dbReference type="SUPFAM" id="SSF54001">
    <property type="entry name" value="Cysteine proteinases"/>
    <property type="match status" value="1"/>
</dbReference>
<protein>
    <recommendedName>
        <fullName evidence="2">Transglutaminase-like domain-containing protein</fullName>
    </recommendedName>
</protein>